<dbReference type="EMBL" id="MNAD01001361">
    <property type="protein sequence ID" value="OJT06033.1"/>
    <property type="molecule type" value="Genomic_DNA"/>
</dbReference>
<evidence type="ECO:0000256" key="1">
    <source>
        <dbReference type="PROSITE-ProRule" id="PRU00267"/>
    </source>
</evidence>
<feature type="region of interest" description="Disordered" evidence="2">
    <location>
        <begin position="463"/>
        <end position="483"/>
    </location>
</feature>
<dbReference type="InterPro" id="IPR036910">
    <property type="entry name" value="HMG_box_dom_sf"/>
</dbReference>
<gene>
    <name evidence="4" type="ORF">TRAPUB_3113</name>
</gene>
<proteinExistence type="predicted"/>
<dbReference type="Proteomes" id="UP000184267">
    <property type="component" value="Unassembled WGS sequence"/>
</dbReference>
<comment type="caution">
    <text evidence="4">The sequence shown here is derived from an EMBL/GenBank/DDBJ whole genome shotgun (WGS) entry which is preliminary data.</text>
</comment>
<organism evidence="4 5">
    <name type="scientific">Trametes pubescens</name>
    <name type="common">White-rot fungus</name>
    <dbReference type="NCBI Taxonomy" id="154538"/>
    <lineage>
        <taxon>Eukaryota</taxon>
        <taxon>Fungi</taxon>
        <taxon>Dikarya</taxon>
        <taxon>Basidiomycota</taxon>
        <taxon>Agaricomycotina</taxon>
        <taxon>Agaricomycetes</taxon>
        <taxon>Polyporales</taxon>
        <taxon>Polyporaceae</taxon>
        <taxon>Trametes</taxon>
    </lineage>
</organism>
<dbReference type="OMA" id="HEANTND"/>
<dbReference type="GO" id="GO:0003677">
    <property type="term" value="F:DNA binding"/>
    <property type="evidence" value="ECO:0007669"/>
    <property type="project" value="UniProtKB-UniRule"/>
</dbReference>
<evidence type="ECO:0000313" key="5">
    <source>
        <dbReference type="Proteomes" id="UP000184267"/>
    </source>
</evidence>
<keyword evidence="1" id="KW-0539">Nucleus</keyword>
<evidence type="ECO:0000259" key="3">
    <source>
        <dbReference type="PROSITE" id="PS50118"/>
    </source>
</evidence>
<evidence type="ECO:0000313" key="4">
    <source>
        <dbReference type="EMBL" id="OJT06033.1"/>
    </source>
</evidence>
<name>A0A1M2VES8_TRAPU</name>
<keyword evidence="5" id="KW-1185">Reference proteome</keyword>
<feature type="region of interest" description="Disordered" evidence="2">
    <location>
        <begin position="84"/>
        <end position="125"/>
    </location>
</feature>
<feature type="compositionally biased region" description="Low complexity" evidence="2">
    <location>
        <begin position="96"/>
        <end position="124"/>
    </location>
</feature>
<protein>
    <recommendedName>
        <fullName evidence="3">HMG box domain-containing protein</fullName>
    </recommendedName>
</protein>
<dbReference type="CDD" id="cd01389">
    <property type="entry name" value="HMG-box_ROX1-like"/>
    <property type="match status" value="1"/>
</dbReference>
<reference evidence="4 5" key="1">
    <citation type="submission" date="2016-10" db="EMBL/GenBank/DDBJ databases">
        <title>Genome sequence of the basidiomycete white-rot fungus Trametes pubescens.</title>
        <authorList>
            <person name="Makela M.R."/>
            <person name="Granchi Z."/>
            <person name="Peng M."/>
            <person name="De Vries R.P."/>
            <person name="Grigoriev I."/>
            <person name="Riley R."/>
            <person name="Hilden K."/>
        </authorList>
    </citation>
    <scope>NUCLEOTIDE SEQUENCE [LARGE SCALE GENOMIC DNA]</scope>
    <source>
        <strain evidence="4 5">FBCC735</strain>
    </source>
</reference>
<dbReference type="AlphaFoldDB" id="A0A1M2VES8"/>
<dbReference type="SMART" id="SM00398">
    <property type="entry name" value="HMG"/>
    <property type="match status" value="1"/>
</dbReference>
<dbReference type="PROSITE" id="PS50118">
    <property type="entry name" value="HMG_BOX_2"/>
    <property type="match status" value="1"/>
</dbReference>
<feature type="DNA-binding region" description="HMG box" evidence="1">
    <location>
        <begin position="10"/>
        <end position="85"/>
    </location>
</feature>
<dbReference type="GO" id="GO:0005634">
    <property type="term" value="C:nucleus"/>
    <property type="evidence" value="ECO:0007669"/>
    <property type="project" value="UniProtKB-UniRule"/>
</dbReference>
<sequence>MGKKKPEDHIPWPSNKFILFRIDKIAEFKDRDRQARRPVLTQPLYSKEAAVLWNSLGETSDIKLYYTERAKEALAEHRLKYPDYKPQMKKRKRKLPSLPDSAPSSLSSSAQTTPGSGTPSTPAGLPYLVQASVQGNLYGPPEMEQPQHTIPRYAHQQMLAQDRAFAHQHTTGFVMGPAPRQCSARAEAACGELYALAAAHRGHALQQPQRLQGYTQSMGNGYAALQPPAEESLGSNYQFYAAPEPTAYGPPAQAIQQRMTMQQSSQAPQPLRMSTEFALPDTGFYHSAVLSQENATFTYLRRPPVQPPPGHFNGHGYNFLPDVAFLPTQAVQEPSSFWMPAYSQAPVTSRIEQQWDIAAPASTYGYVEQQFNGFDDGFHTNDSCGPELYGAHVASTSTYPSYVPMKPFVSDATGATMDTACDSEDWGFFESSPSDASSSVPNGDIQQPPYVPTNAYYTPAVGDQRAPDEWYNSPPSATHQPSVVDAPPSSMMYASLENMFQDAFYHESLSSDKSMDALFDWAVQKTMDG</sequence>
<dbReference type="Gene3D" id="1.10.30.10">
    <property type="entry name" value="High mobility group box domain"/>
    <property type="match status" value="1"/>
</dbReference>
<dbReference type="SUPFAM" id="SSF47095">
    <property type="entry name" value="HMG-box"/>
    <property type="match status" value="1"/>
</dbReference>
<feature type="domain" description="HMG box" evidence="3">
    <location>
        <begin position="10"/>
        <end position="85"/>
    </location>
</feature>
<keyword evidence="1" id="KW-0238">DNA-binding</keyword>
<dbReference type="InterPro" id="IPR009071">
    <property type="entry name" value="HMG_box_dom"/>
</dbReference>
<evidence type="ECO:0000256" key="2">
    <source>
        <dbReference type="SAM" id="MobiDB-lite"/>
    </source>
</evidence>
<dbReference type="OrthoDB" id="6247875at2759"/>
<accession>A0A1M2VES8</accession>